<name>A0A806DHA6_MEIRD</name>
<evidence type="ECO:0000256" key="1">
    <source>
        <dbReference type="SAM" id="SignalP"/>
    </source>
</evidence>
<evidence type="ECO:0000313" key="2">
    <source>
        <dbReference type="EMBL" id="ADD27304.1"/>
    </source>
</evidence>
<dbReference type="RefSeq" id="WP_013012823.1">
    <property type="nucleotide sequence ID" value="NC_013946.1"/>
</dbReference>
<sequence length="542" mass="60840">MRWMLAVFILLGLGSALAQDPRYPETTRYLVSAPDYRLDRLTLLKWPFIEVIRADRWKEHQAAKEGGKPAVAHEWRLPMSDLATTQEVARDLRRAWQRFEERYYWHAITRLNNPALYAVYCWAGLKGPDLNPPLPEVRVDTPSGIVPQGFDPGLGWPQPAAQGQHMLDAYWPIPQLDNEEFCDDLSLQILPLMYVPGFCIDIDAIGFSWCTPGYEGGEPLWFNDAEAQKRVSDGIAHAVSAYYPDYQKDVLTALRPRVPTDLSNPTKLRVFAPMPWQAHVLEGGAVVTPVMRTLDGLTPQNLVSEAQGIVSTLRQALPRLPEAERLAGTAYYYQAVRGLARLPFLAPVSNQLSGLIGGMDEQVMERALLALAAADEGSKLVGRDLFINSKNAPGAWRLEELKRWFPPSNPYIYERFGYLSFFQVWNRAEVSTVPDFRADRNPLGVAASLGMRALFYWWVPVRIKVSLLPTPPFISLSGALDWPRPIPVAPYVLPFAGERTYWGWVSVPEGYEIPRVRGTPGLGVSGVSIPGFGPEVYNILLR</sequence>
<dbReference type="EMBL" id="CP001743">
    <property type="protein sequence ID" value="ADD27304.1"/>
    <property type="molecule type" value="Genomic_DNA"/>
</dbReference>
<organism evidence="2 3">
    <name type="scientific">Meiothermus ruber (strain ATCC 35948 / DSM 1279 / VKM B-1258 / 21)</name>
    <name type="common">Thermus ruber</name>
    <dbReference type="NCBI Taxonomy" id="504728"/>
    <lineage>
        <taxon>Bacteria</taxon>
        <taxon>Thermotogati</taxon>
        <taxon>Deinococcota</taxon>
        <taxon>Deinococci</taxon>
        <taxon>Thermales</taxon>
        <taxon>Thermaceae</taxon>
        <taxon>Meiothermus</taxon>
    </lineage>
</organism>
<proteinExistence type="predicted"/>
<keyword evidence="3" id="KW-1185">Reference proteome</keyword>
<dbReference type="Proteomes" id="UP000006655">
    <property type="component" value="Chromosome"/>
</dbReference>
<dbReference type="OrthoDB" id="28727at2"/>
<keyword evidence="1" id="KW-0732">Signal</keyword>
<accession>A0A806DHA6</accession>
<dbReference type="KEGG" id="mrb:Mrub_0529"/>
<dbReference type="AlphaFoldDB" id="A0A806DHA6"/>
<evidence type="ECO:0000313" key="3">
    <source>
        <dbReference type="Proteomes" id="UP000006655"/>
    </source>
</evidence>
<gene>
    <name evidence="2" type="ordered locus">Mrub_0529</name>
</gene>
<feature type="signal peptide" evidence="1">
    <location>
        <begin position="1"/>
        <end position="18"/>
    </location>
</feature>
<evidence type="ECO:0008006" key="4">
    <source>
        <dbReference type="Google" id="ProtNLM"/>
    </source>
</evidence>
<feature type="chain" id="PRO_5033052869" description="DUF3160 domain-containing protein" evidence="1">
    <location>
        <begin position="19"/>
        <end position="542"/>
    </location>
</feature>
<protein>
    <recommendedName>
        <fullName evidence="4">DUF3160 domain-containing protein</fullName>
    </recommendedName>
</protein>
<reference evidence="2 3" key="1">
    <citation type="journal article" date="2010" name="Stand. Genomic Sci.">
        <title>Complete genome sequence of Meiothermus ruber type strain (21).</title>
        <authorList>
            <person name="Tindall B.J."/>
            <person name="Sikorski J."/>
            <person name="Lucas S."/>
            <person name="Goltsman E."/>
            <person name="Copeland A."/>
            <person name="Glavina Del Rio T."/>
            <person name="Nolan M."/>
            <person name="Tice H."/>
            <person name="Cheng J.F."/>
            <person name="Han C."/>
            <person name="Pitluck S."/>
            <person name="Liolios K."/>
            <person name="Ivanova N."/>
            <person name="Mavromatis K."/>
            <person name="Ovchinnikova G."/>
            <person name="Pati A."/>
            <person name="Fahnrich R."/>
            <person name="Goodwin L."/>
            <person name="Chen A."/>
            <person name="Palaniappan K."/>
            <person name="Land M."/>
            <person name="Hauser L."/>
            <person name="Chang Y.J."/>
            <person name="Jeffries C.D."/>
            <person name="Rohde M."/>
            <person name="Goker M."/>
            <person name="Woyke T."/>
            <person name="Bristow J."/>
            <person name="Eisen J.A."/>
            <person name="Markowitz V."/>
            <person name="Hugenholtz P."/>
            <person name="Kyrpides N.C."/>
            <person name="Klenk H.P."/>
            <person name="Lapidus A."/>
        </authorList>
    </citation>
    <scope>NUCLEOTIDE SEQUENCE [LARGE SCALE GENOMIC DNA]</scope>
    <source>
        <strain evidence="3">ATCC 35948 / DSM 1279 / VKM B-1258 / 21</strain>
    </source>
</reference>